<dbReference type="SUPFAM" id="SSF109905">
    <property type="entry name" value="Surp module (SWAP domain)"/>
    <property type="match status" value="1"/>
</dbReference>
<sequence length="356" mass="38211">MGTPGSISFSLGGGGKSSARKPGGNGVGFNLGRKPQKAAPIADIFGGAEASDDEEQLGKQDQSNKRQRLNSSAAAGPAPPSDPEVRKVIEKLADFVAKNGRSFEDVTRQCNPENSPFRFLYYKESPEYKYYEAHLQQAEASKGGSTGPAPPRAPPLPPGAAAPLPGSDAAKKASSEGDSLAAMEAYTRLAAEKEKARPQEEAERREGLLNETSFDRRRQLAVYRKDGKRGHHMQDFIPPEELARLLAQSGSETAQAQAAALEEQQRIQADNVGHRMLQAMGWREGQGLGQGGRGIAAPITAKGGPKAPYEKGGLGAAAKTDVQAGDDDFEVYRKRMMLGYKHRPNPLGNPRKQYDT</sequence>
<organism evidence="8 9">
    <name type="scientific">Coccomyxa viridis</name>
    <dbReference type="NCBI Taxonomy" id="1274662"/>
    <lineage>
        <taxon>Eukaryota</taxon>
        <taxon>Viridiplantae</taxon>
        <taxon>Chlorophyta</taxon>
        <taxon>core chlorophytes</taxon>
        <taxon>Trebouxiophyceae</taxon>
        <taxon>Trebouxiophyceae incertae sedis</taxon>
        <taxon>Coccomyxaceae</taxon>
        <taxon>Coccomyxa</taxon>
    </lineage>
</organism>
<feature type="compositionally biased region" description="Basic and acidic residues" evidence="5">
    <location>
        <begin position="190"/>
        <end position="218"/>
    </location>
</feature>
<dbReference type="InterPro" id="IPR035967">
    <property type="entry name" value="SWAP/Surp_sf"/>
</dbReference>
<feature type="region of interest" description="Disordered" evidence="5">
    <location>
        <begin position="1"/>
        <end position="34"/>
    </location>
</feature>
<evidence type="ECO:0000259" key="6">
    <source>
        <dbReference type="PROSITE" id="PS50128"/>
    </source>
</evidence>
<evidence type="ECO:0000256" key="5">
    <source>
        <dbReference type="SAM" id="MobiDB-lite"/>
    </source>
</evidence>
<evidence type="ECO:0000256" key="1">
    <source>
        <dbReference type="ARBA" id="ARBA00004123"/>
    </source>
</evidence>
<dbReference type="PANTHER" id="PTHR23340">
    <property type="entry name" value="ARGININE/SERINE RICH SPLICING FACTOR SF4/14"/>
    <property type="match status" value="1"/>
</dbReference>
<evidence type="ECO:0000259" key="7">
    <source>
        <dbReference type="PROSITE" id="PS50174"/>
    </source>
</evidence>
<evidence type="ECO:0000256" key="4">
    <source>
        <dbReference type="ARBA" id="ARBA00023242"/>
    </source>
</evidence>
<keyword evidence="9" id="KW-1185">Reference proteome</keyword>
<gene>
    <name evidence="8" type="ORF">CVIRNUC_005222</name>
</gene>
<evidence type="ECO:0000256" key="3">
    <source>
        <dbReference type="ARBA" id="ARBA00023187"/>
    </source>
</evidence>
<proteinExistence type="predicted"/>
<feature type="region of interest" description="Disordered" evidence="5">
    <location>
        <begin position="46"/>
        <end position="85"/>
    </location>
</feature>
<dbReference type="InterPro" id="IPR040169">
    <property type="entry name" value="SUGP1/2"/>
</dbReference>
<dbReference type="InterPro" id="IPR000467">
    <property type="entry name" value="G_patch_dom"/>
</dbReference>
<dbReference type="Gene3D" id="1.10.10.790">
    <property type="entry name" value="Surp module"/>
    <property type="match status" value="1"/>
</dbReference>
<comment type="subcellular location">
    <subcellularLocation>
        <location evidence="1">Nucleus</location>
    </subcellularLocation>
</comment>
<feature type="compositionally biased region" description="Pro residues" evidence="5">
    <location>
        <begin position="148"/>
        <end position="160"/>
    </location>
</feature>
<protein>
    <submittedName>
        <fullName evidence="8">Uncharacterized protein</fullName>
    </submittedName>
</protein>
<dbReference type="Pfam" id="PF01585">
    <property type="entry name" value="G-patch"/>
    <property type="match status" value="1"/>
</dbReference>
<dbReference type="GO" id="GO:0003723">
    <property type="term" value="F:RNA binding"/>
    <property type="evidence" value="ECO:0007669"/>
    <property type="project" value="InterPro"/>
</dbReference>
<keyword evidence="3" id="KW-0508">mRNA splicing</keyword>
<accession>A0AAV1I7X2</accession>
<dbReference type="PROSITE" id="PS50128">
    <property type="entry name" value="SURP"/>
    <property type="match status" value="1"/>
</dbReference>
<keyword evidence="4" id="KW-0539">Nucleus</keyword>
<keyword evidence="2" id="KW-0507">mRNA processing</keyword>
<feature type="region of interest" description="Disordered" evidence="5">
    <location>
        <begin position="284"/>
        <end position="306"/>
    </location>
</feature>
<evidence type="ECO:0000256" key="2">
    <source>
        <dbReference type="ARBA" id="ARBA00022664"/>
    </source>
</evidence>
<name>A0AAV1I7X2_9CHLO</name>
<reference evidence="8 9" key="1">
    <citation type="submission" date="2023-10" db="EMBL/GenBank/DDBJ databases">
        <authorList>
            <person name="Maclean D."/>
            <person name="Macfadyen A."/>
        </authorList>
    </citation>
    <scope>NUCLEOTIDE SEQUENCE [LARGE SCALE GENOMIC DNA]</scope>
</reference>
<feature type="compositionally biased region" description="Gly residues" evidence="5">
    <location>
        <begin position="284"/>
        <end position="294"/>
    </location>
</feature>
<feature type="region of interest" description="Disordered" evidence="5">
    <location>
        <begin position="135"/>
        <end position="218"/>
    </location>
</feature>
<dbReference type="EMBL" id="CAUYUE010000006">
    <property type="protein sequence ID" value="CAK0780920.1"/>
    <property type="molecule type" value="Genomic_DNA"/>
</dbReference>
<comment type="caution">
    <text evidence="8">The sequence shown here is derived from an EMBL/GenBank/DDBJ whole genome shotgun (WGS) entry which is preliminary data.</text>
</comment>
<dbReference type="SMART" id="SM00648">
    <property type="entry name" value="SWAP"/>
    <property type="match status" value="1"/>
</dbReference>
<evidence type="ECO:0000313" key="8">
    <source>
        <dbReference type="EMBL" id="CAK0780920.1"/>
    </source>
</evidence>
<evidence type="ECO:0000313" key="9">
    <source>
        <dbReference type="Proteomes" id="UP001314263"/>
    </source>
</evidence>
<dbReference type="InterPro" id="IPR000061">
    <property type="entry name" value="Surp"/>
</dbReference>
<dbReference type="PANTHER" id="PTHR23340:SF0">
    <property type="entry name" value="SURP AND G-PATCH DOMAIN-CONTAINING PROTEIN 1 ISOFORM X1"/>
    <property type="match status" value="1"/>
</dbReference>
<dbReference type="Proteomes" id="UP001314263">
    <property type="component" value="Unassembled WGS sequence"/>
</dbReference>
<dbReference type="GO" id="GO:0008380">
    <property type="term" value="P:RNA splicing"/>
    <property type="evidence" value="ECO:0007669"/>
    <property type="project" value="UniProtKB-KW"/>
</dbReference>
<dbReference type="GO" id="GO:0006397">
    <property type="term" value="P:mRNA processing"/>
    <property type="evidence" value="ECO:0007669"/>
    <property type="project" value="UniProtKB-KW"/>
</dbReference>
<feature type="domain" description="G-patch" evidence="7">
    <location>
        <begin position="269"/>
        <end position="319"/>
    </location>
</feature>
<dbReference type="SMART" id="SM00443">
    <property type="entry name" value="G_patch"/>
    <property type="match status" value="1"/>
</dbReference>
<dbReference type="PROSITE" id="PS50174">
    <property type="entry name" value="G_PATCH"/>
    <property type="match status" value="1"/>
</dbReference>
<dbReference type="AlphaFoldDB" id="A0AAV1I7X2"/>
<feature type="domain" description="SURP motif" evidence="6">
    <location>
        <begin position="88"/>
        <end position="131"/>
    </location>
</feature>
<dbReference type="Pfam" id="PF01805">
    <property type="entry name" value="Surp"/>
    <property type="match status" value="1"/>
</dbReference>
<dbReference type="GO" id="GO:0005654">
    <property type="term" value="C:nucleoplasm"/>
    <property type="evidence" value="ECO:0007669"/>
    <property type="project" value="TreeGrafter"/>
</dbReference>